<dbReference type="EMBL" id="WEGH01000003">
    <property type="protein sequence ID" value="MQY06613.1"/>
    <property type="molecule type" value="Genomic_DNA"/>
</dbReference>
<dbReference type="OrthoDB" id="3777082at2"/>
<name>A0A7K0BZJ9_9ACTN</name>
<proteinExistence type="predicted"/>
<sequence length="795" mass="83428">MIASPLTLLKEWRDRADEAGLHELLLLGRAVDLPFLEKTAVPMARALGARVTVIGDAAHTAYAPVDVRQAGRGYVHALAGDLRPRLALLAGEDDVVAAIGSGDPTLDGWGHNDELWTVLRGDAVGRLAPWLRRLPETVAMPGYAAALLAEIADRLPEPGADGGVRVLHDLDGGLLGQVPAGPVDELRLYAPLVDPSGDALFDIIGHFDPARVVLGLQPELGEYDGDAIVLATDGRATEIRLLEDERPRHGTLLEWSAGGRRHALVGGTGLTAALLEQGGGELAVLAPVASSLLPEGTPYPVASLEGRRTVRPAGPRPDPAALGALITGDGLQVTLARAHDEPVAVAGSPDGSPGSWEPLGTVPAGARVQVFGTAHAVVRAGDGPAVFTVQPGRFARGDDGDGPRLRTGYTEDEIFTDEALARRFRADLVRLAQQLAGHKTPGAGSVPQDRWSAYLDACERALGRPLADALFGRPNVAAGGHGWGIALAPLTDGPEPDAGAAAAKVPERTGWQRWIPRAVDAALDAPLFVRMLVARLFVQLLGHGVWDLDDGSWRPQLARLTERLAEPGEDVPEETGPLAAVLTAVCMGLLRDGAADDALSAGVWAEVKDVVATADPDLAGDLIVPPLLPRARVLTRSELEELQRLAGTADPLAHLAAALDGTGWEVEFEDGLYTVSGGFTNPVPVAARVATLLDRPDGVVLVRAVGAGGRWAFIAWRRPDLLLASHPAGNAWRFYRLAELATPESRLAGGDGISRIGMVGNPVRLGRPPAPQAQRLLVDAGTDHLALIARLTAPL</sequence>
<protein>
    <submittedName>
        <fullName evidence="1">Uncharacterized protein</fullName>
    </submittedName>
</protein>
<dbReference type="RefSeq" id="WP_153535972.1">
    <property type="nucleotide sequence ID" value="NZ_WEGH01000003.1"/>
</dbReference>
<organism evidence="1 2">
    <name type="scientific">Actinomadura macrotermitis</name>
    <dbReference type="NCBI Taxonomy" id="2585200"/>
    <lineage>
        <taxon>Bacteria</taxon>
        <taxon>Bacillati</taxon>
        <taxon>Actinomycetota</taxon>
        <taxon>Actinomycetes</taxon>
        <taxon>Streptosporangiales</taxon>
        <taxon>Thermomonosporaceae</taxon>
        <taxon>Actinomadura</taxon>
    </lineage>
</organism>
<gene>
    <name evidence="1" type="ORF">ACRB68_47080</name>
</gene>
<dbReference type="Proteomes" id="UP000487268">
    <property type="component" value="Unassembled WGS sequence"/>
</dbReference>
<reference evidence="1 2" key="1">
    <citation type="submission" date="2019-10" db="EMBL/GenBank/DDBJ databases">
        <title>Actinomadura rubteroloni sp. nov. and Actinomadura macrotermitis sp. nov., isolated from the gut of fungus growing-termite Macrotermes natalensis.</title>
        <authorList>
            <person name="Benndorf R."/>
            <person name="Martin K."/>
            <person name="Kuefner M."/>
            <person name="De Beer W."/>
            <person name="Kaster A.-K."/>
            <person name="Vollmers J."/>
            <person name="Poulsen M."/>
            <person name="Beemelmanns C."/>
        </authorList>
    </citation>
    <scope>NUCLEOTIDE SEQUENCE [LARGE SCALE GENOMIC DNA]</scope>
    <source>
        <strain evidence="1 2">RB68</strain>
    </source>
</reference>
<comment type="caution">
    <text evidence="1">The sequence shown here is derived from an EMBL/GenBank/DDBJ whole genome shotgun (WGS) entry which is preliminary data.</text>
</comment>
<dbReference type="AlphaFoldDB" id="A0A7K0BZJ9"/>
<evidence type="ECO:0000313" key="1">
    <source>
        <dbReference type="EMBL" id="MQY06613.1"/>
    </source>
</evidence>
<keyword evidence="2" id="KW-1185">Reference proteome</keyword>
<evidence type="ECO:0000313" key="2">
    <source>
        <dbReference type="Proteomes" id="UP000487268"/>
    </source>
</evidence>
<accession>A0A7K0BZJ9</accession>